<evidence type="ECO:0000313" key="3">
    <source>
        <dbReference type="Proteomes" id="UP001528411"/>
    </source>
</evidence>
<dbReference type="EMBL" id="JAQOMS010000002">
    <property type="protein sequence ID" value="MDC2890194.1"/>
    <property type="molecule type" value="Genomic_DNA"/>
</dbReference>
<dbReference type="Pfam" id="PF02368">
    <property type="entry name" value="Big_2"/>
    <property type="match status" value="2"/>
</dbReference>
<dbReference type="Gene3D" id="2.60.40.1080">
    <property type="match status" value="3"/>
</dbReference>
<accession>A0ABT5FGB5</accession>
<feature type="domain" description="BIG2" evidence="1">
    <location>
        <begin position="192"/>
        <end position="275"/>
    </location>
</feature>
<feature type="domain" description="BIG2" evidence="1">
    <location>
        <begin position="2"/>
        <end position="84"/>
    </location>
</feature>
<feature type="domain" description="BIG2" evidence="1">
    <location>
        <begin position="96"/>
        <end position="180"/>
    </location>
</feature>
<protein>
    <submittedName>
        <fullName evidence="2">Ig-like domain-containing protein</fullName>
    </submittedName>
</protein>
<comment type="caution">
    <text evidence="2">The sequence shown here is derived from an EMBL/GenBank/DDBJ whole genome shotgun (WGS) entry which is preliminary data.</text>
</comment>
<name>A0ABT5FGB5_9GAMM</name>
<proteinExistence type="predicted"/>
<dbReference type="RefSeq" id="WP_272181449.1">
    <property type="nucleotide sequence ID" value="NZ_JAQOMS010000002.1"/>
</dbReference>
<evidence type="ECO:0000259" key="1">
    <source>
        <dbReference type="SMART" id="SM00635"/>
    </source>
</evidence>
<evidence type="ECO:0000313" key="2">
    <source>
        <dbReference type="EMBL" id="MDC2890194.1"/>
    </source>
</evidence>
<dbReference type="SUPFAM" id="SSF49373">
    <property type="entry name" value="Invasin/intimin cell-adhesion fragments"/>
    <property type="match status" value="3"/>
</dbReference>
<organism evidence="2 3">
    <name type="scientific">Psychrosphaera algicola</name>
    <dbReference type="NCBI Taxonomy" id="3023714"/>
    <lineage>
        <taxon>Bacteria</taxon>
        <taxon>Pseudomonadati</taxon>
        <taxon>Pseudomonadota</taxon>
        <taxon>Gammaproteobacteria</taxon>
        <taxon>Alteromonadales</taxon>
        <taxon>Pseudoalteromonadaceae</taxon>
        <taxon>Psychrosphaera</taxon>
    </lineage>
</organism>
<dbReference type="InterPro" id="IPR003343">
    <property type="entry name" value="Big_2"/>
</dbReference>
<reference evidence="2 3" key="1">
    <citation type="submission" date="2023-01" db="EMBL/GenBank/DDBJ databases">
        <title>Psychrosphaera sp. nov., isolated from marine algae.</title>
        <authorList>
            <person name="Bayburt H."/>
            <person name="Choi B.J."/>
            <person name="Kim J.M."/>
            <person name="Choi D.G."/>
            <person name="Jeon C.O."/>
        </authorList>
    </citation>
    <scope>NUCLEOTIDE SEQUENCE [LARGE SCALE GENOMIC DNA]</scope>
    <source>
        <strain evidence="2 3">G1-22</strain>
    </source>
</reference>
<keyword evidence="3" id="KW-1185">Reference proteome</keyword>
<dbReference type="SMART" id="SM00635">
    <property type="entry name" value="BID_2"/>
    <property type="match status" value="3"/>
</dbReference>
<dbReference type="Proteomes" id="UP001528411">
    <property type="component" value="Unassembled WGS sequence"/>
</dbReference>
<gene>
    <name evidence="2" type="ORF">PN838_17295</name>
</gene>
<sequence length="275" mass="27588">MQSLTLSATETEVPVGTSQQISVAALLSDGSTTLSTSQVWSSADENIATVSSTGLVSIKSSATAGDTVVIELKALDLPGSGTYISNTITITVDDPILSSIAITTSAPTIPRGTALTLDKAGTLTDNSTGLPTSLTWSSSNTDIATVDDNGNVTINAAAVLGSQATITVTAPVETGSTDLVSSSVNVTAGQASLQSFTMSASSTDVPIGTSQQINVAALLSDGGTTLATNQIWSSSDETVATVDSGGLVSIKSDATENDSVVIELKALDLPGLRTT</sequence>
<dbReference type="InterPro" id="IPR008964">
    <property type="entry name" value="Invasin/intimin_cell_adhesion"/>
</dbReference>